<evidence type="ECO:0000313" key="1">
    <source>
        <dbReference type="EMBL" id="CAG5073291.1"/>
    </source>
</evidence>
<sequence length="97" mass="10954">MIISSKLSDGSISLSDAQAQMLYQQHELVKEFFKRDGSAEIVDSLNTLVETFLFTEEIENVTPEMRVHIANQLRVVTLITKLGETAVKWKGTQLLKT</sequence>
<protein>
    <submittedName>
        <fullName evidence="1">Uncharacterized protein</fullName>
    </submittedName>
</protein>
<proteinExistence type="predicted"/>
<gene>
    <name evidence="1" type="ORF">DYBT9623_04765</name>
</gene>
<name>A0ABN7RKR3_9BACT</name>
<evidence type="ECO:0000313" key="2">
    <source>
        <dbReference type="Proteomes" id="UP000679725"/>
    </source>
</evidence>
<organism evidence="1 2">
    <name type="scientific">Dyadobacter linearis</name>
    <dbReference type="NCBI Taxonomy" id="2823330"/>
    <lineage>
        <taxon>Bacteria</taxon>
        <taxon>Pseudomonadati</taxon>
        <taxon>Bacteroidota</taxon>
        <taxon>Cytophagia</taxon>
        <taxon>Cytophagales</taxon>
        <taxon>Spirosomataceae</taxon>
        <taxon>Dyadobacter</taxon>
    </lineage>
</organism>
<dbReference type="EMBL" id="CAJRAU010000008">
    <property type="protein sequence ID" value="CAG5073291.1"/>
    <property type="molecule type" value="Genomic_DNA"/>
</dbReference>
<accession>A0ABN7RKR3</accession>
<comment type="caution">
    <text evidence="1">The sequence shown here is derived from an EMBL/GenBank/DDBJ whole genome shotgun (WGS) entry which is preliminary data.</text>
</comment>
<dbReference type="RefSeq" id="WP_215236027.1">
    <property type="nucleotide sequence ID" value="NZ_CAJRAU010000008.1"/>
</dbReference>
<reference evidence="1 2" key="1">
    <citation type="submission" date="2021-04" db="EMBL/GenBank/DDBJ databases">
        <authorList>
            <person name="Rodrigo-Torres L."/>
            <person name="Arahal R. D."/>
            <person name="Lucena T."/>
        </authorList>
    </citation>
    <scope>NUCLEOTIDE SEQUENCE [LARGE SCALE GENOMIC DNA]</scope>
    <source>
        <strain evidence="1 2">CECT 9623</strain>
    </source>
</reference>
<keyword evidence="2" id="KW-1185">Reference proteome</keyword>
<dbReference type="Proteomes" id="UP000679725">
    <property type="component" value="Unassembled WGS sequence"/>
</dbReference>